<proteinExistence type="predicted"/>
<accession>A0A975EP31</accession>
<evidence type="ECO:0000313" key="1">
    <source>
        <dbReference type="EMBL" id="QTN35564.1"/>
    </source>
</evidence>
<dbReference type="Proteomes" id="UP000665026">
    <property type="component" value="Chromosome"/>
</dbReference>
<dbReference type="EMBL" id="CP060010">
    <property type="protein sequence ID" value="QTN35564.1"/>
    <property type="molecule type" value="Genomic_DNA"/>
</dbReference>
<evidence type="ECO:0000313" key="2">
    <source>
        <dbReference type="Proteomes" id="UP000665026"/>
    </source>
</evidence>
<dbReference type="InterPro" id="IPR010865">
    <property type="entry name" value="DUF1499"/>
</dbReference>
<dbReference type="KEGG" id="cact:HZ995_13935"/>
<protein>
    <submittedName>
        <fullName evidence="1">DUF1499 domain-containing protein</fullName>
    </submittedName>
</protein>
<organism evidence="1 2">
    <name type="scientific">Cognatishimia activa</name>
    <dbReference type="NCBI Taxonomy" id="1715691"/>
    <lineage>
        <taxon>Bacteria</taxon>
        <taxon>Pseudomonadati</taxon>
        <taxon>Pseudomonadota</taxon>
        <taxon>Alphaproteobacteria</taxon>
        <taxon>Rhodobacterales</taxon>
        <taxon>Paracoccaceae</taxon>
        <taxon>Cognatishimia</taxon>
    </lineage>
</organism>
<dbReference type="Pfam" id="PF07386">
    <property type="entry name" value="DUF1499"/>
    <property type="match status" value="1"/>
</dbReference>
<gene>
    <name evidence="1" type="ORF">HZ995_13935</name>
</gene>
<name>A0A975EP31_9RHOB</name>
<sequence>MTFVYLILAIVVVFAGYVRVAPTNVEKFHRLTDFTADADEESGVKRVISGDASTMAKLDEIAQATPRTKVLAGSVSEGFVTYVTRSAGFGFPDYATVKLDGDTIKIHSRLRFGRSDLGVNGKRVKAWIDALRAM</sequence>
<dbReference type="RefSeq" id="WP_209356268.1">
    <property type="nucleotide sequence ID" value="NZ_CP060010.1"/>
</dbReference>
<reference evidence="1" key="1">
    <citation type="submission" date="2020-07" db="EMBL/GenBank/DDBJ databases">
        <title>Genome sequences of bacteria associated with the marine, planktonic diatom Thalassiosira profunda strain ECT2AJA-044.</title>
        <authorList>
            <person name="Gargas C.B."/>
            <person name="Roberts W.R."/>
            <person name="Alverson A.J."/>
        </authorList>
    </citation>
    <scope>NUCLEOTIDE SEQUENCE</scope>
    <source>
        <strain evidence="1">ECT2AJA-044</strain>
    </source>
</reference>
<dbReference type="AlphaFoldDB" id="A0A975EP31"/>